<feature type="domain" description="Impact N-terminal" evidence="2">
    <location>
        <begin position="19"/>
        <end position="122"/>
    </location>
</feature>
<dbReference type="PANTHER" id="PTHR16301">
    <property type="entry name" value="IMPACT-RELATED"/>
    <property type="match status" value="1"/>
</dbReference>
<dbReference type="PROSITE" id="PS00910">
    <property type="entry name" value="UPF0029"/>
    <property type="match status" value="1"/>
</dbReference>
<dbReference type="GO" id="GO:0005737">
    <property type="term" value="C:cytoplasm"/>
    <property type="evidence" value="ECO:0007669"/>
    <property type="project" value="TreeGrafter"/>
</dbReference>
<dbReference type="InterPro" id="IPR036956">
    <property type="entry name" value="Impact_N_sf"/>
</dbReference>
<comment type="similarity">
    <text evidence="1">Belongs to the IMPACT family.</text>
</comment>
<protein>
    <recommendedName>
        <fullName evidence="6">YigZ family protein</fullName>
    </recommendedName>
</protein>
<dbReference type="InterPro" id="IPR020569">
    <property type="entry name" value="UPF0029_Impact_CS"/>
</dbReference>
<dbReference type="GO" id="GO:0006446">
    <property type="term" value="P:regulation of translational initiation"/>
    <property type="evidence" value="ECO:0007669"/>
    <property type="project" value="TreeGrafter"/>
</dbReference>
<dbReference type="Pfam" id="PF01205">
    <property type="entry name" value="Impact_N"/>
    <property type="match status" value="1"/>
</dbReference>
<dbReference type="RefSeq" id="WP_054736352.1">
    <property type="nucleotide sequence ID" value="NZ_AYZM01000175.1"/>
</dbReference>
<dbReference type="SUPFAM" id="SSF54980">
    <property type="entry name" value="EF-G C-terminal domain-like"/>
    <property type="match status" value="1"/>
</dbReference>
<evidence type="ECO:0008006" key="6">
    <source>
        <dbReference type="Google" id="ProtNLM"/>
    </source>
</evidence>
<dbReference type="SUPFAM" id="SSF54211">
    <property type="entry name" value="Ribosomal protein S5 domain 2-like"/>
    <property type="match status" value="1"/>
</dbReference>
<name>A0A0R2EY10_9LACO</name>
<dbReference type="NCBIfam" id="TIGR00257">
    <property type="entry name" value="IMPACT_YIGZ"/>
    <property type="match status" value="1"/>
</dbReference>
<dbReference type="InterPro" id="IPR020568">
    <property type="entry name" value="Ribosomal_Su5_D2-typ_SF"/>
</dbReference>
<organism evidence="4 5">
    <name type="scientific">Secundilactobacillus similis DSM 23365 = JCM 2765</name>
    <dbReference type="NCBI Taxonomy" id="1423804"/>
    <lineage>
        <taxon>Bacteria</taxon>
        <taxon>Bacillati</taxon>
        <taxon>Bacillota</taxon>
        <taxon>Bacilli</taxon>
        <taxon>Lactobacillales</taxon>
        <taxon>Lactobacillaceae</taxon>
        <taxon>Secundilactobacillus</taxon>
    </lineage>
</organism>
<evidence type="ECO:0000259" key="3">
    <source>
        <dbReference type="Pfam" id="PF09186"/>
    </source>
</evidence>
<evidence type="ECO:0000259" key="2">
    <source>
        <dbReference type="Pfam" id="PF01205"/>
    </source>
</evidence>
<feature type="domain" description="UPF0029" evidence="3">
    <location>
        <begin position="140"/>
        <end position="195"/>
    </location>
</feature>
<dbReference type="InterPro" id="IPR015269">
    <property type="entry name" value="UPF0029_Impact_C"/>
</dbReference>
<dbReference type="OrthoDB" id="9813771at2"/>
<dbReference type="Gene3D" id="3.30.70.240">
    <property type="match status" value="1"/>
</dbReference>
<dbReference type="InterPro" id="IPR023582">
    <property type="entry name" value="Impact"/>
</dbReference>
<dbReference type="InterPro" id="IPR015796">
    <property type="entry name" value="Impact_YigZ-like"/>
</dbReference>
<dbReference type="Pfam" id="PF09186">
    <property type="entry name" value="DUF1949"/>
    <property type="match status" value="1"/>
</dbReference>
<dbReference type="PATRIC" id="fig|1423804.4.peg.2907"/>
<dbReference type="AlphaFoldDB" id="A0A0R2EY10"/>
<dbReference type="InterPro" id="IPR001498">
    <property type="entry name" value="Impact_N"/>
</dbReference>
<proteinExistence type="inferred from homology"/>
<evidence type="ECO:0000256" key="1">
    <source>
        <dbReference type="ARBA" id="ARBA00007665"/>
    </source>
</evidence>
<dbReference type="STRING" id="1423804.FD14_GL002693"/>
<evidence type="ECO:0000313" key="4">
    <source>
        <dbReference type="EMBL" id="KRN16900.1"/>
    </source>
</evidence>
<evidence type="ECO:0000313" key="5">
    <source>
        <dbReference type="Proteomes" id="UP000051442"/>
    </source>
</evidence>
<comment type="caution">
    <text evidence="4">The sequence shown here is derived from an EMBL/GenBank/DDBJ whole genome shotgun (WGS) entry which is preliminary data.</text>
</comment>
<dbReference type="EMBL" id="AYZM01000175">
    <property type="protein sequence ID" value="KRN16900.1"/>
    <property type="molecule type" value="Genomic_DNA"/>
</dbReference>
<dbReference type="Gene3D" id="3.30.230.30">
    <property type="entry name" value="Impact, N-terminal domain"/>
    <property type="match status" value="1"/>
</dbReference>
<sequence length="221" mass="24135">MSENYLTLKANGQHTIDIKKSQFICSLARISTKEEAEAFIEATRKANPKANHNCFAYLLGEHDDVQRESDDGEPSGTAGVPILEVLKMTDLHNVCAVVTRYFGGIKLGAGGLIRAYSNATSRGIEAVGVVKRVLQTDLALTVSYANFDKLNYYLQQNTVSVLDTTYAENVTVQIAVDVPDVEATQTAVTNLLAGQVTFAVGEDHYHDVDVPLYRNDHPNAD</sequence>
<accession>A0A0R2EY10</accession>
<keyword evidence="5" id="KW-1185">Reference proteome</keyword>
<dbReference type="InterPro" id="IPR035647">
    <property type="entry name" value="EFG_III/V"/>
</dbReference>
<dbReference type="Proteomes" id="UP000051442">
    <property type="component" value="Unassembled WGS sequence"/>
</dbReference>
<gene>
    <name evidence="4" type="ORF">FD14_GL002693</name>
</gene>
<dbReference type="PANTHER" id="PTHR16301:SF20">
    <property type="entry name" value="IMPACT FAMILY MEMBER YIGZ"/>
    <property type="match status" value="1"/>
</dbReference>
<reference evidence="4 5" key="1">
    <citation type="journal article" date="2015" name="Genome Announc.">
        <title>Expanding the biotechnology potential of lactobacilli through comparative genomics of 213 strains and associated genera.</title>
        <authorList>
            <person name="Sun Z."/>
            <person name="Harris H.M."/>
            <person name="McCann A."/>
            <person name="Guo C."/>
            <person name="Argimon S."/>
            <person name="Zhang W."/>
            <person name="Yang X."/>
            <person name="Jeffery I.B."/>
            <person name="Cooney J.C."/>
            <person name="Kagawa T.F."/>
            <person name="Liu W."/>
            <person name="Song Y."/>
            <person name="Salvetti E."/>
            <person name="Wrobel A."/>
            <person name="Rasinkangas P."/>
            <person name="Parkhill J."/>
            <person name="Rea M.C."/>
            <person name="O'Sullivan O."/>
            <person name="Ritari J."/>
            <person name="Douillard F.P."/>
            <person name="Paul Ross R."/>
            <person name="Yang R."/>
            <person name="Briner A.E."/>
            <person name="Felis G.E."/>
            <person name="de Vos W.M."/>
            <person name="Barrangou R."/>
            <person name="Klaenhammer T.R."/>
            <person name="Caufield P.W."/>
            <person name="Cui Y."/>
            <person name="Zhang H."/>
            <person name="O'Toole P.W."/>
        </authorList>
    </citation>
    <scope>NUCLEOTIDE SEQUENCE [LARGE SCALE GENOMIC DNA]</scope>
    <source>
        <strain evidence="4 5">DSM 23365</strain>
    </source>
</reference>